<dbReference type="Pfam" id="PF13976">
    <property type="entry name" value="gag_pre-integrs"/>
    <property type="match status" value="1"/>
</dbReference>
<protein>
    <recommendedName>
        <fullName evidence="5">GAG-pre-integrase domain-containing protein</fullName>
    </recommendedName>
</protein>
<organism evidence="3 4">
    <name type="scientific">Cuscuta europaea</name>
    <name type="common">European dodder</name>
    <dbReference type="NCBI Taxonomy" id="41803"/>
    <lineage>
        <taxon>Eukaryota</taxon>
        <taxon>Viridiplantae</taxon>
        <taxon>Streptophyta</taxon>
        <taxon>Embryophyta</taxon>
        <taxon>Tracheophyta</taxon>
        <taxon>Spermatophyta</taxon>
        <taxon>Magnoliopsida</taxon>
        <taxon>eudicotyledons</taxon>
        <taxon>Gunneridae</taxon>
        <taxon>Pentapetalae</taxon>
        <taxon>asterids</taxon>
        <taxon>lamiids</taxon>
        <taxon>Solanales</taxon>
        <taxon>Convolvulaceae</taxon>
        <taxon>Cuscuteae</taxon>
        <taxon>Cuscuta</taxon>
        <taxon>Cuscuta subgen. Cuscuta</taxon>
    </lineage>
</organism>
<feature type="domain" description="Retrovirus-related Pol polyprotein from transposon TNT 1-94-like beta-barrel" evidence="2">
    <location>
        <begin position="47"/>
        <end position="120"/>
    </location>
</feature>
<keyword evidence="4" id="KW-1185">Reference proteome</keyword>
<dbReference type="AlphaFoldDB" id="A0A9P1EA76"/>
<dbReference type="OrthoDB" id="1303595at2759"/>
<dbReference type="EMBL" id="CAMAPE010000022">
    <property type="protein sequence ID" value="CAH9090200.1"/>
    <property type="molecule type" value="Genomic_DNA"/>
</dbReference>
<dbReference type="InterPro" id="IPR054722">
    <property type="entry name" value="PolX-like_BBD"/>
</dbReference>
<sequence>MATKMTSSSNDVRRLNFDQGWRKVTDPSSPYFLTNSNFPSMGTKLEWILDSGASYHMTGNVRLMRNAEKLVHIPVTLPNDEITHATHMGDVWLSSTVLIRNVLLVPRLKCNLISIARLVDNPKCDIFFSNDICVIQDQLSRMLIGMGKQHGGVYYFHSFDEVQAHQVKSVDSIDLWHSRLGHPSMKVLCSIPSLNKYFSSLGLNKNCDACLRGQQTHDVFPINSARAIEPFELN</sequence>
<feature type="domain" description="GAG-pre-integrase" evidence="1">
    <location>
        <begin position="152"/>
        <end position="215"/>
    </location>
</feature>
<dbReference type="Pfam" id="PF22936">
    <property type="entry name" value="Pol_BBD"/>
    <property type="match status" value="1"/>
</dbReference>
<reference evidence="3" key="1">
    <citation type="submission" date="2022-07" db="EMBL/GenBank/DDBJ databases">
        <authorList>
            <person name="Macas J."/>
            <person name="Novak P."/>
            <person name="Neumann P."/>
        </authorList>
    </citation>
    <scope>NUCLEOTIDE SEQUENCE</scope>
</reference>
<comment type="caution">
    <text evidence="3">The sequence shown here is derived from an EMBL/GenBank/DDBJ whole genome shotgun (WGS) entry which is preliminary data.</text>
</comment>
<evidence type="ECO:0000259" key="1">
    <source>
        <dbReference type="Pfam" id="PF13976"/>
    </source>
</evidence>
<evidence type="ECO:0000313" key="3">
    <source>
        <dbReference type="EMBL" id="CAH9090200.1"/>
    </source>
</evidence>
<dbReference type="InterPro" id="IPR025724">
    <property type="entry name" value="GAG-pre-integrase_dom"/>
</dbReference>
<gene>
    <name evidence="3" type="ORF">CEURO_LOCUS11141</name>
</gene>
<accession>A0A9P1EA76</accession>
<proteinExistence type="predicted"/>
<evidence type="ECO:0008006" key="5">
    <source>
        <dbReference type="Google" id="ProtNLM"/>
    </source>
</evidence>
<dbReference type="Proteomes" id="UP001152484">
    <property type="component" value="Unassembled WGS sequence"/>
</dbReference>
<name>A0A9P1EA76_CUSEU</name>
<evidence type="ECO:0000259" key="2">
    <source>
        <dbReference type="Pfam" id="PF22936"/>
    </source>
</evidence>
<evidence type="ECO:0000313" key="4">
    <source>
        <dbReference type="Proteomes" id="UP001152484"/>
    </source>
</evidence>